<sequence>MQEGLQRAVGVPLSLAERVGVLWPSLKETASQTPSHQTEILPPSLFPSQAAAKASETADVTVNLQDVADDACRRAGPGRTRPSPTPPLLLSQWGPSAAPESNSNVDRSSVLQGPTAQRHMPLLPNEKKDVILHVVCERH</sequence>
<feature type="region of interest" description="Disordered" evidence="1">
    <location>
        <begin position="74"/>
        <end position="119"/>
    </location>
</feature>
<dbReference type="EMBL" id="JAUPFM010000003">
    <property type="protein sequence ID" value="KAK2857200.1"/>
    <property type="molecule type" value="Genomic_DNA"/>
</dbReference>
<evidence type="ECO:0000313" key="3">
    <source>
        <dbReference type="Proteomes" id="UP001187415"/>
    </source>
</evidence>
<evidence type="ECO:0000313" key="2">
    <source>
        <dbReference type="EMBL" id="KAK2857200.1"/>
    </source>
</evidence>
<keyword evidence="3" id="KW-1185">Reference proteome</keyword>
<name>A0AA88T1P5_CHASR</name>
<accession>A0AA88T1P5</accession>
<proteinExistence type="predicted"/>
<comment type="caution">
    <text evidence="2">The sequence shown here is derived from an EMBL/GenBank/DDBJ whole genome shotgun (WGS) entry which is preliminary data.</text>
</comment>
<evidence type="ECO:0000256" key="1">
    <source>
        <dbReference type="SAM" id="MobiDB-lite"/>
    </source>
</evidence>
<organism evidence="2 3">
    <name type="scientific">Channa striata</name>
    <name type="common">Snakehead murrel</name>
    <name type="synonym">Ophicephalus striatus</name>
    <dbReference type="NCBI Taxonomy" id="64152"/>
    <lineage>
        <taxon>Eukaryota</taxon>
        <taxon>Metazoa</taxon>
        <taxon>Chordata</taxon>
        <taxon>Craniata</taxon>
        <taxon>Vertebrata</taxon>
        <taxon>Euteleostomi</taxon>
        <taxon>Actinopterygii</taxon>
        <taxon>Neopterygii</taxon>
        <taxon>Teleostei</taxon>
        <taxon>Neoteleostei</taxon>
        <taxon>Acanthomorphata</taxon>
        <taxon>Anabantaria</taxon>
        <taxon>Anabantiformes</taxon>
        <taxon>Channoidei</taxon>
        <taxon>Channidae</taxon>
        <taxon>Channa</taxon>
    </lineage>
</organism>
<reference evidence="2" key="1">
    <citation type="submission" date="2023-07" db="EMBL/GenBank/DDBJ databases">
        <title>Chromosome-level Genome Assembly of Striped Snakehead (Channa striata).</title>
        <authorList>
            <person name="Liu H."/>
        </authorList>
    </citation>
    <scope>NUCLEOTIDE SEQUENCE</scope>
    <source>
        <strain evidence="2">Gz</strain>
        <tissue evidence="2">Muscle</tissue>
    </source>
</reference>
<gene>
    <name evidence="2" type="ORF">Q5P01_005935</name>
</gene>
<dbReference type="AlphaFoldDB" id="A0AA88T1P5"/>
<dbReference type="Proteomes" id="UP001187415">
    <property type="component" value="Unassembled WGS sequence"/>
</dbReference>
<feature type="compositionally biased region" description="Polar residues" evidence="1">
    <location>
        <begin position="99"/>
        <end position="115"/>
    </location>
</feature>
<protein>
    <submittedName>
        <fullName evidence="2">Uncharacterized protein</fullName>
    </submittedName>
</protein>